<keyword evidence="5 6" id="KW-0687">Ribonucleoprotein</keyword>
<proteinExistence type="inferred from homology"/>
<dbReference type="InterPro" id="IPR001014">
    <property type="entry name" value="Ribosomal_uL23_CS"/>
</dbReference>
<dbReference type="NCBIfam" id="NF004363">
    <property type="entry name" value="PRK05738.2-4"/>
    <property type="match status" value="1"/>
</dbReference>
<organism evidence="8">
    <name type="scientific">Candidatus Kentrum sp. DK</name>
    <dbReference type="NCBI Taxonomy" id="2126562"/>
    <lineage>
        <taxon>Bacteria</taxon>
        <taxon>Pseudomonadati</taxon>
        <taxon>Pseudomonadota</taxon>
        <taxon>Gammaproteobacteria</taxon>
        <taxon>Candidatus Kentrum</taxon>
    </lineage>
</organism>
<evidence type="ECO:0000256" key="2">
    <source>
        <dbReference type="ARBA" id="ARBA00022730"/>
    </source>
</evidence>
<name>A0A450RW64_9GAMM</name>
<dbReference type="FunFam" id="3.30.70.330:FF:000001">
    <property type="entry name" value="50S ribosomal protein L23"/>
    <property type="match status" value="1"/>
</dbReference>
<dbReference type="InterPro" id="IPR012678">
    <property type="entry name" value="Ribosomal_uL23/eL15/eS24_sf"/>
</dbReference>
<comment type="subunit">
    <text evidence="6">Part of the 50S ribosomal subunit. Contacts protein L29, and trigger factor when it is bound to the ribosome.</text>
</comment>
<comment type="function">
    <text evidence="6">One of the early assembly proteins it binds 23S rRNA. One of the proteins that surrounds the polypeptide exit tunnel on the outside of the ribosome. Forms the main docking site for trigger factor binding to the ribosome.</text>
</comment>
<dbReference type="HAMAP" id="MF_01369_B">
    <property type="entry name" value="Ribosomal_uL23_B"/>
    <property type="match status" value="1"/>
</dbReference>
<dbReference type="SUPFAM" id="SSF54189">
    <property type="entry name" value="Ribosomal proteins S24e, L23 and L15e"/>
    <property type="match status" value="1"/>
</dbReference>
<comment type="similarity">
    <text evidence="1 6 7">Belongs to the universal ribosomal protein uL23 family.</text>
</comment>
<dbReference type="GO" id="GO:0019843">
    <property type="term" value="F:rRNA binding"/>
    <property type="evidence" value="ECO:0007669"/>
    <property type="project" value="UniProtKB-UniRule"/>
</dbReference>
<dbReference type="Gene3D" id="3.30.70.330">
    <property type="match status" value="1"/>
</dbReference>
<sequence>MRQERMMTVLRFPHMSEKSTRVANEHRQIVFRVARDANKLEVKKAVEGMFDVKVKKVCVLNVKGKRKPLKGIRRGRFGHRPSWKKAYVTLASGNDIDFLNITSAL</sequence>
<protein>
    <recommendedName>
        <fullName evidence="6">Large ribosomal subunit protein uL23</fullName>
    </recommendedName>
</protein>
<evidence type="ECO:0000256" key="7">
    <source>
        <dbReference type="RuleBase" id="RU003934"/>
    </source>
</evidence>
<evidence type="ECO:0000256" key="6">
    <source>
        <dbReference type="HAMAP-Rule" id="MF_01369"/>
    </source>
</evidence>
<evidence type="ECO:0000256" key="1">
    <source>
        <dbReference type="ARBA" id="ARBA00006700"/>
    </source>
</evidence>
<keyword evidence="3 6" id="KW-0694">RNA-binding</keyword>
<dbReference type="AlphaFoldDB" id="A0A450RW64"/>
<dbReference type="NCBIfam" id="NF004359">
    <property type="entry name" value="PRK05738.1-3"/>
    <property type="match status" value="1"/>
</dbReference>
<dbReference type="EMBL" id="CAADEX010000005">
    <property type="protein sequence ID" value="VFJ43360.1"/>
    <property type="molecule type" value="Genomic_DNA"/>
</dbReference>
<dbReference type="GO" id="GO:0006412">
    <property type="term" value="P:translation"/>
    <property type="evidence" value="ECO:0007669"/>
    <property type="project" value="UniProtKB-UniRule"/>
</dbReference>
<dbReference type="PANTHER" id="PTHR11620">
    <property type="entry name" value="60S RIBOSOMAL PROTEIN L23A"/>
    <property type="match status" value="1"/>
</dbReference>
<evidence type="ECO:0000256" key="3">
    <source>
        <dbReference type="ARBA" id="ARBA00022884"/>
    </source>
</evidence>
<keyword evidence="4 6" id="KW-0689">Ribosomal protein</keyword>
<evidence type="ECO:0000256" key="5">
    <source>
        <dbReference type="ARBA" id="ARBA00023274"/>
    </source>
</evidence>
<dbReference type="GO" id="GO:0003735">
    <property type="term" value="F:structural constituent of ribosome"/>
    <property type="evidence" value="ECO:0007669"/>
    <property type="project" value="InterPro"/>
</dbReference>
<accession>A0A450RW64</accession>
<dbReference type="GO" id="GO:0005840">
    <property type="term" value="C:ribosome"/>
    <property type="evidence" value="ECO:0007669"/>
    <property type="project" value="UniProtKB-KW"/>
</dbReference>
<dbReference type="Pfam" id="PF00276">
    <property type="entry name" value="Ribosomal_L23"/>
    <property type="match status" value="1"/>
</dbReference>
<dbReference type="InterPro" id="IPR012677">
    <property type="entry name" value="Nucleotide-bd_a/b_plait_sf"/>
</dbReference>
<evidence type="ECO:0000256" key="4">
    <source>
        <dbReference type="ARBA" id="ARBA00022980"/>
    </source>
</evidence>
<keyword evidence="2 6" id="KW-0699">rRNA-binding</keyword>
<dbReference type="InterPro" id="IPR013025">
    <property type="entry name" value="Ribosomal_uL23-like"/>
</dbReference>
<reference evidence="8" key="1">
    <citation type="submission" date="2019-02" db="EMBL/GenBank/DDBJ databases">
        <authorList>
            <person name="Gruber-Vodicka R. H."/>
            <person name="Seah K. B. B."/>
        </authorList>
    </citation>
    <scope>NUCLEOTIDE SEQUENCE</scope>
    <source>
        <strain evidence="8">BECK_DK47</strain>
    </source>
</reference>
<dbReference type="PROSITE" id="PS00050">
    <property type="entry name" value="RIBOSOMAL_L23"/>
    <property type="match status" value="1"/>
</dbReference>
<dbReference type="GO" id="GO:1990904">
    <property type="term" value="C:ribonucleoprotein complex"/>
    <property type="evidence" value="ECO:0007669"/>
    <property type="project" value="UniProtKB-KW"/>
</dbReference>
<gene>
    <name evidence="6" type="primary">rplW</name>
    <name evidence="8" type="ORF">BECKDK2373B_GA0170837_100541</name>
</gene>
<evidence type="ECO:0000313" key="8">
    <source>
        <dbReference type="EMBL" id="VFJ43360.1"/>
    </source>
</evidence>